<name>A0AAN7SQ95_9COLE</name>
<dbReference type="InterPro" id="IPR038322">
    <property type="entry name" value="Pex19_C_sf"/>
</dbReference>
<evidence type="ECO:0000256" key="2">
    <source>
        <dbReference type="ARBA" id="ARBA00029688"/>
    </source>
</evidence>
<feature type="region of interest" description="Disordered" evidence="3">
    <location>
        <begin position="1"/>
        <end position="50"/>
    </location>
</feature>
<dbReference type="AlphaFoldDB" id="A0AAN7SQ95"/>
<dbReference type="EMBL" id="JARPUR010000004">
    <property type="protein sequence ID" value="KAK4877800.1"/>
    <property type="molecule type" value="Genomic_DNA"/>
</dbReference>
<accession>A0AAN7SQ95</accession>
<dbReference type="PANTHER" id="PTHR12774:SF2">
    <property type="entry name" value="PEROXISOMAL BIOGENESIS FACTOR 19"/>
    <property type="match status" value="1"/>
</dbReference>
<dbReference type="GO" id="GO:0033328">
    <property type="term" value="F:peroxisome membrane targeting sequence binding"/>
    <property type="evidence" value="ECO:0007669"/>
    <property type="project" value="TreeGrafter"/>
</dbReference>
<protein>
    <recommendedName>
        <fullName evidence="2">Peroxin-19</fullName>
    </recommendedName>
</protein>
<reference evidence="5" key="1">
    <citation type="submission" date="2023-01" db="EMBL/GenBank/DDBJ databases">
        <title>Key to firefly adult light organ development and bioluminescence: homeobox transcription factors regulate luciferase expression and transportation to peroxisome.</title>
        <authorList>
            <person name="Fu X."/>
        </authorList>
    </citation>
    <scope>NUCLEOTIDE SEQUENCE [LARGE SCALE GENOMIC DNA]</scope>
</reference>
<dbReference type="GO" id="GO:0045046">
    <property type="term" value="P:protein import into peroxisome membrane"/>
    <property type="evidence" value="ECO:0007669"/>
    <property type="project" value="TreeGrafter"/>
</dbReference>
<evidence type="ECO:0000256" key="1">
    <source>
        <dbReference type="ARBA" id="ARBA00006326"/>
    </source>
</evidence>
<dbReference type="Gene3D" id="1.20.120.900">
    <property type="entry name" value="Pex19, mPTS binding domain"/>
    <property type="match status" value="1"/>
</dbReference>
<feature type="compositionally biased region" description="Basic and acidic residues" evidence="3">
    <location>
        <begin position="27"/>
        <end position="40"/>
    </location>
</feature>
<dbReference type="InterPro" id="IPR006708">
    <property type="entry name" value="Pex19"/>
</dbReference>
<proteinExistence type="inferred from homology"/>
<dbReference type="PANTHER" id="PTHR12774">
    <property type="entry name" value="PEROXISOMAL BIOGENESIS FACTOR 19"/>
    <property type="match status" value="1"/>
</dbReference>
<dbReference type="Pfam" id="PF04614">
    <property type="entry name" value="Pex19"/>
    <property type="match status" value="1"/>
</dbReference>
<evidence type="ECO:0000313" key="5">
    <source>
        <dbReference type="Proteomes" id="UP001353858"/>
    </source>
</evidence>
<dbReference type="GO" id="GO:0005778">
    <property type="term" value="C:peroxisomal membrane"/>
    <property type="evidence" value="ECO:0007669"/>
    <property type="project" value="TreeGrafter"/>
</dbReference>
<evidence type="ECO:0000313" key="4">
    <source>
        <dbReference type="EMBL" id="KAK4877800.1"/>
    </source>
</evidence>
<dbReference type="Proteomes" id="UP001353858">
    <property type="component" value="Unassembled WGS sequence"/>
</dbReference>
<gene>
    <name evidence="4" type="ORF">RN001_010306</name>
</gene>
<comment type="similarity">
    <text evidence="1">Belongs to the peroxin-19 family.</text>
</comment>
<feature type="compositionally biased region" description="Basic and acidic residues" evidence="3">
    <location>
        <begin position="1"/>
        <end position="13"/>
    </location>
</feature>
<comment type="caution">
    <text evidence="4">The sequence shown here is derived from an EMBL/GenBank/DDBJ whole genome shotgun (WGS) entry which is preliminary data.</text>
</comment>
<sequence length="274" mass="30625">MSKESDQKKVEKEVEGDEELADLLDSALKDFTKDEEKTTEESQETNQVETDWSEEFIKQAADQFETNMMNLLRESSATDVSPDQVQQTFQRMAAAAAAAVSNTSEGCSDADFSASIADALRGLAEDAENLQNPFSESDIRNMFAQSDGDQNAFVPFMQGMMQSLLSKDVLYPSLKEILAKYPAWLEANGASLTDEERTKYEKQQQVMNQVCEQLEKESDTNTLEEKQRQFETVLSLMQRLQDYGQPPTELVGDLSTAIPFDAAGNPNLNQCCLM</sequence>
<keyword evidence="5" id="KW-1185">Reference proteome</keyword>
<organism evidence="4 5">
    <name type="scientific">Aquatica leii</name>
    <dbReference type="NCBI Taxonomy" id="1421715"/>
    <lineage>
        <taxon>Eukaryota</taxon>
        <taxon>Metazoa</taxon>
        <taxon>Ecdysozoa</taxon>
        <taxon>Arthropoda</taxon>
        <taxon>Hexapoda</taxon>
        <taxon>Insecta</taxon>
        <taxon>Pterygota</taxon>
        <taxon>Neoptera</taxon>
        <taxon>Endopterygota</taxon>
        <taxon>Coleoptera</taxon>
        <taxon>Polyphaga</taxon>
        <taxon>Elateriformia</taxon>
        <taxon>Elateroidea</taxon>
        <taxon>Lampyridae</taxon>
        <taxon>Luciolinae</taxon>
        <taxon>Aquatica</taxon>
    </lineage>
</organism>
<evidence type="ECO:0000256" key="3">
    <source>
        <dbReference type="SAM" id="MobiDB-lite"/>
    </source>
</evidence>